<name>A0A380RX67_FIBSU</name>
<feature type="domain" description="Sulfatase-modifying factor enzyme-like" evidence="3">
    <location>
        <begin position="272"/>
        <end position="407"/>
    </location>
</feature>
<dbReference type="Pfam" id="PF03781">
    <property type="entry name" value="FGE-sulfatase"/>
    <property type="match status" value="1"/>
</dbReference>
<evidence type="ECO:0000313" key="5">
    <source>
        <dbReference type="Proteomes" id="UP000255423"/>
    </source>
</evidence>
<dbReference type="EMBL" id="UHJL01000001">
    <property type="protein sequence ID" value="SUQ19482.1"/>
    <property type="molecule type" value="Genomic_DNA"/>
</dbReference>
<evidence type="ECO:0000256" key="2">
    <source>
        <dbReference type="SAM" id="Phobius"/>
    </source>
</evidence>
<reference evidence="4 5" key="1">
    <citation type="submission" date="2017-08" db="EMBL/GenBank/DDBJ databases">
        <authorList>
            <person name="de Groot N.N."/>
        </authorList>
    </citation>
    <scope>NUCLEOTIDE SEQUENCE [LARGE SCALE GENOMIC DNA]</scope>
    <source>
        <strain evidence="4 5">HM2</strain>
    </source>
</reference>
<proteinExistence type="predicted"/>
<feature type="transmembrane region" description="Helical" evidence="2">
    <location>
        <begin position="28"/>
        <end position="44"/>
    </location>
</feature>
<dbReference type="AlphaFoldDB" id="A0A380RX67"/>
<dbReference type="InterPro" id="IPR005532">
    <property type="entry name" value="SUMF_dom"/>
</dbReference>
<dbReference type="SUPFAM" id="SSF56436">
    <property type="entry name" value="C-type lectin-like"/>
    <property type="match status" value="1"/>
</dbReference>
<protein>
    <submittedName>
        <fullName evidence="4">Sulfatase-modifying factor enzyme 1</fullName>
    </submittedName>
</protein>
<dbReference type="InterPro" id="IPR016187">
    <property type="entry name" value="CTDL_fold"/>
</dbReference>
<evidence type="ECO:0000256" key="1">
    <source>
        <dbReference type="SAM" id="MobiDB-lite"/>
    </source>
</evidence>
<dbReference type="GO" id="GO:0120147">
    <property type="term" value="F:formylglycine-generating oxidase activity"/>
    <property type="evidence" value="ECO:0007669"/>
    <property type="project" value="TreeGrafter"/>
</dbReference>
<keyword evidence="2" id="KW-0472">Membrane</keyword>
<organism evidence="4 5">
    <name type="scientific">Fibrobacter succinogenes</name>
    <name type="common">Bacteroides succinogenes</name>
    <dbReference type="NCBI Taxonomy" id="833"/>
    <lineage>
        <taxon>Bacteria</taxon>
        <taxon>Pseudomonadati</taxon>
        <taxon>Fibrobacterota</taxon>
        <taxon>Fibrobacteria</taxon>
        <taxon>Fibrobacterales</taxon>
        <taxon>Fibrobacteraceae</taxon>
        <taxon>Fibrobacter</taxon>
    </lineage>
</organism>
<keyword evidence="2" id="KW-0812">Transmembrane</keyword>
<evidence type="ECO:0000313" key="4">
    <source>
        <dbReference type="EMBL" id="SUQ19482.1"/>
    </source>
</evidence>
<dbReference type="InterPro" id="IPR042095">
    <property type="entry name" value="SUMF_sf"/>
</dbReference>
<keyword evidence="2" id="KW-1133">Transmembrane helix</keyword>
<sequence length="408" mass="45782">MANNEKNSTKNAQNAQGNQKKKNGKRNLVILILMFLLLICLFVVQCQLNKVKQQALEEQKLSELALRQQQILDSLRAEQAKADSLKALEEARIADSLRIADSIRTADSLANLPKVPAVNKDSIRAYRKFRRDSLARVNDSLARIERDRQDSLNKARFADSLRNSDKVPPTAEITPPAGRYYDPIKLKVKCDEIKCKTFVSIGDTLNPQDASKGIEYNKTGSVFFYATDSVGNRSAWEEAKYDMASDNICGKNAYPVPVGGKTVCVDAYEYPNQPDATPKDMVSQEEAARICKNEGKHLCTIEEWQAACRGKDGFKFSYGNGYKQSKCNTNTKAAKRSGRKAQCRSWYGMYDMNGNLWEWTASTSKQHPDKFLVAGGAWNTNNESSCSVSKFSFYPQNQYPSVGFRCCK</sequence>
<evidence type="ECO:0000259" key="3">
    <source>
        <dbReference type="Pfam" id="PF03781"/>
    </source>
</evidence>
<dbReference type="PANTHER" id="PTHR23150:SF19">
    <property type="entry name" value="FORMYLGLYCINE-GENERATING ENZYME"/>
    <property type="match status" value="1"/>
</dbReference>
<dbReference type="Gene3D" id="3.90.1580.10">
    <property type="entry name" value="paralog of FGE (formylglycine-generating enzyme)"/>
    <property type="match status" value="1"/>
</dbReference>
<accession>A0A380RX67</accession>
<dbReference type="Proteomes" id="UP000255423">
    <property type="component" value="Unassembled WGS sequence"/>
</dbReference>
<dbReference type="PANTHER" id="PTHR23150">
    <property type="entry name" value="SULFATASE MODIFYING FACTOR 1, 2"/>
    <property type="match status" value="1"/>
</dbReference>
<feature type="region of interest" description="Disordered" evidence="1">
    <location>
        <begin position="1"/>
        <end position="20"/>
    </location>
</feature>
<dbReference type="InterPro" id="IPR051043">
    <property type="entry name" value="Sulfatase_Mod_Factor_Kinase"/>
</dbReference>
<dbReference type="RefSeq" id="WP_014544894.1">
    <property type="nucleotide sequence ID" value="NZ_UHJL01000001.1"/>
</dbReference>
<gene>
    <name evidence="4" type="ORF">SAMN05661053_0717</name>
</gene>